<dbReference type="PANTHER" id="PTHR46551">
    <property type="entry name" value="SAP DOMAIN-CONTAINING RIBONUCLEOPROTEIN"/>
    <property type="match status" value="1"/>
</dbReference>
<keyword evidence="4" id="KW-1185">Reference proteome</keyword>
<dbReference type="GO" id="GO:0005634">
    <property type="term" value="C:nucleus"/>
    <property type="evidence" value="ECO:0007669"/>
    <property type="project" value="TreeGrafter"/>
</dbReference>
<sequence length="217" mass="22518">MSNANTKKSSNAATPANPPKTTTHQQANTAATSIASAADTFSNNTTAFTAISFAEKQVQRAARFGLSNHSSSTPAIASHDEALKKRAERFGLSLKAGVPQTPATTNPTVISTPVPVSFKMAAKVVAVGAKKVVLGIDANVLKKRAERFGNSDSYPSSSSSSSVLLVVPSATTTTATPSKITVAKRPATVAVTAADLNDFELRKKQRGERFAASATKV</sequence>
<comment type="caution">
    <text evidence="3">The sequence shown here is derived from an EMBL/GenBank/DDBJ whole genome shotgun (WGS) entry which is preliminary data.</text>
</comment>
<name>A0AAD5XCX1_9FUNG</name>
<feature type="compositionally biased region" description="Low complexity" evidence="2">
    <location>
        <begin position="8"/>
        <end position="31"/>
    </location>
</feature>
<evidence type="ECO:0000256" key="2">
    <source>
        <dbReference type="SAM" id="MobiDB-lite"/>
    </source>
</evidence>
<reference evidence="3" key="1">
    <citation type="submission" date="2020-05" db="EMBL/GenBank/DDBJ databases">
        <title>Phylogenomic resolution of chytrid fungi.</title>
        <authorList>
            <person name="Stajich J.E."/>
            <person name="Amses K."/>
            <person name="Simmons R."/>
            <person name="Seto K."/>
            <person name="Myers J."/>
            <person name="Bonds A."/>
            <person name="Quandt C.A."/>
            <person name="Barry K."/>
            <person name="Liu P."/>
            <person name="Grigoriev I."/>
            <person name="Longcore J.E."/>
            <person name="James T.Y."/>
        </authorList>
    </citation>
    <scope>NUCLEOTIDE SEQUENCE</scope>
    <source>
        <strain evidence="3">JEL0513</strain>
    </source>
</reference>
<dbReference type="Proteomes" id="UP001211907">
    <property type="component" value="Unassembled WGS sequence"/>
</dbReference>
<feature type="region of interest" description="Disordered" evidence="2">
    <location>
        <begin position="1"/>
        <end position="31"/>
    </location>
</feature>
<dbReference type="GO" id="GO:0016973">
    <property type="term" value="P:poly(A)+ mRNA export from nucleus"/>
    <property type="evidence" value="ECO:0007669"/>
    <property type="project" value="TreeGrafter"/>
</dbReference>
<evidence type="ECO:0000313" key="4">
    <source>
        <dbReference type="Proteomes" id="UP001211907"/>
    </source>
</evidence>
<protein>
    <recommendedName>
        <fullName evidence="5">THO1-MOS11 C-terminal domain-containing protein</fullName>
    </recommendedName>
</protein>
<evidence type="ECO:0000256" key="1">
    <source>
        <dbReference type="ARBA" id="ARBA00022553"/>
    </source>
</evidence>
<gene>
    <name evidence="3" type="ORF">HK100_012842</name>
</gene>
<evidence type="ECO:0000313" key="3">
    <source>
        <dbReference type="EMBL" id="KAJ3120342.1"/>
    </source>
</evidence>
<dbReference type="AlphaFoldDB" id="A0AAD5XCX1"/>
<organism evidence="3 4">
    <name type="scientific">Physocladia obscura</name>
    <dbReference type="NCBI Taxonomy" id="109957"/>
    <lineage>
        <taxon>Eukaryota</taxon>
        <taxon>Fungi</taxon>
        <taxon>Fungi incertae sedis</taxon>
        <taxon>Chytridiomycota</taxon>
        <taxon>Chytridiomycota incertae sedis</taxon>
        <taxon>Chytridiomycetes</taxon>
        <taxon>Chytridiales</taxon>
        <taxon>Chytriomycetaceae</taxon>
        <taxon>Physocladia</taxon>
    </lineage>
</organism>
<evidence type="ECO:0008006" key="5">
    <source>
        <dbReference type="Google" id="ProtNLM"/>
    </source>
</evidence>
<proteinExistence type="predicted"/>
<dbReference type="PANTHER" id="PTHR46551:SF1">
    <property type="entry name" value="SAP DOMAIN-CONTAINING RIBONUCLEOPROTEIN"/>
    <property type="match status" value="1"/>
</dbReference>
<dbReference type="InterPro" id="IPR052240">
    <property type="entry name" value="SAP_domain_ribonucleoprotein"/>
</dbReference>
<accession>A0AAD5XCX1</accession>
<dbReference type="EMBL" id="JADGJH010000974">
    <property type="protein sequence ID" value="KAJ3120342.1"/>
    <property type="molecule type" value="Genomic_DNA"/>
</dbReference>
<keyword evidence="1" id="KW-0597">Phosphoprotein</keyword>